<dbReference type="AlphaFoldDB" id="A0A381Q784"/>
<protein>
    <submittedName>
        <fullName evidence="1">Uncharacterized protein</fullName>
    </submittedName>
</protein>
<organism evidence="1">
    <name type="scientific">marine metagenome</name>
    <dbReference type="NCBI Taxonomy" id="408172"/>
    <lineage>
        <taxon>unclassified sequences</taxon>
        <taxon>metagenomes</taxon>
        <taxon>ecological metagenomes</taxon>
    </lineage>
</organism>
<evidence type="ECO:0000313" key="1">
    <source>
        <dbReference type="EMBL" id="SUZ74714.1"/>
    </source>
</evidence>
<gene>
    <name evidence="1" type="ORF">METZ01_LOCUS27568</name>
</gene>
<accession>A0A381Q784</accession>
<dbReference type="EMBL" id="UINC01001220">
    <property type="protein sequence ID" value="SUZ74714.1"/>
    <property type="molecule type" value="Genomic_DNA"/>
</dbReference>
<proteinExistence type="predicted"/>
<sequence>MQDTAFQYDRSYFGLNPISLLTGIYPELLEKYELF</sequence>
<reference evidence="1" key="1">
    <citation type="submission" date="2018-05" db="EMBL/GenBank/DDBJ databases">
        <authorList>
            <person name="Lanie J.A."/>
            <person name="Ng W.-L."/>
            <person name="Kazmierczak K.M."/>
            <person name="Andrzejewski T.M."/>
            <person name="Davidsen T.M."/>
            <person name="Wayne K.J."/>
            <person name="Tettelin H."/>
            <person name="Glass J.I."/>
            <person name="Rusch D."/>
            <person name="Podicherti R."/>
            <person name="Tsui H.-C.T."/>
            <person name="Winkler M.E."/>
        </authorList>
    </citation>
    <scope>NUCLEOTIDE SEQUENCE</scope>
</reference>
<name>A0A381Q784_9ZZZZ</name>